<dbReference type="PANTHER" id="PTHR45614">
    <property type="entry name" value="MYB PROTEIN-RELATED"/>
    <property type="match status" value="1"/>
</dbReference>
<accession>A0AAQ3QAU8</accession>
<evidence type="ECO:0000256" key="3">
    <source>
        <dbReference type="ARBA" id="ARBA00023015"/>
    </source>
</evidence>
<keyword evidence="11" id="KW-1185">Reference proteome</keyword>
<keyword evidence="3" id="KW-0805">Transcription regulation</keyword>
<evidence type="ECO:0000256" key="1">
    <source>
        <dbReference type="ARBA" id="ARBA00004123"/>
    </source>
</evidence>
<dbReference type="CDD" id="cd00167">
    <property type="entry name" value="SANT"/>
    <property type="match status" value="2"/>
</dbReference>
<evidence type="ECO:0000259" key="9">
    <source>
        <dbReference type="PROSITE" id="PS51294"/>
    </source>
</evidence>
<dbReference type="GO" id="GO:0000981">
    <property type="term" value="F:DNA-binding transcription factor activity, RNA polymerase II-specific"/>
    <property type="evidence" value="ECO:0007669"/>
    <property type="project" value="TreeGrafter"/>
</dbReference>
<evidence type="ECO:0000256" key="6">
    <source>
        <dbReference type="ARBA" id="ARBA00023242"/>
    </source>
</evidence>
<proteinExistence type="predicted"/>
<feature type="domain" description="HTH myb-type" evidence="9">
    <location>
        <begin position="73"/>
        <end position="127"/>
    </location>
</feature>
<dbReference type="PROSITE" id="PS50090">
    <property type="entry name" value="MYB_LIKE"/>
    <property type="match status" value="2"/>
</dbReference>
<dbReference type="InterPro" id="IPR017930">
    <property type="entry name" value="Myb_dom"/>
</dbReference>
<dbReference type="AlphaFoldDB" id="A0AAQ3QAU8"/>
<dbReference type="InterPro" id="IPR050560">
    <property type="entry name" value="MYB_TF"/>
</dbReference>
<comment type="subcellular location">
    <subcellularLocation>
        <location evidence="1">Nucleus</location>
    </subcellularLocation>
</comment>
<keyword evidence="4" id="KW-0238">DNA-binding</keyword>
<dbReference type="Pfam" id="PF13921">
    <property type="entry name" value="Myb_DNA-bind_6"/>
    <property type="match status" value="1"/>
</dbReference>
<dbReference type="InterPro" id="IPR001005">
    <property type="entry name" value="SANT/Myb"/>
</dbReference>
<sequence>MALRKRTTLIDHSKKDNINKSKLSGRGHWREEEDCKLRQLVAIHGPQNWNFIAANLQGRSGKSCRLRWINQLDPRINRSAFSEEEDEKLLAAHRLYGNKWSVIASFFPGRTDNGVKNHWHVLMARKWRELKPGACSRKRKLSNRAAAQRRSMEEAAANSKNEPSPSLFLLKPRAFLRGSNGSADEYSLRKGISNQYYVEEWNTSRVSFADRSSVTEKRESSCFEANASPPFIDFLGVGTT</sequence>
<evidence type="ECO:0000256" key="2">
    <source>
        <dbReference type="ARBA" id="ARBA00022737"/>
    </source>
</evidence>
<dbReference type="PANTHER" id="PTHR45614:SF175">
    <property type="entry name" value="TRANSCRIPTION FACTOR MYB105-RELATED"/>
    <property type="match status" value="1"/>
</dbReference>
<keyword evidence="5" id="KW-0804">Transcription</keyword>
<dbReference type="GO" id="GO:0000978">
    <property type="term" value="F:RNA polymerase II cis-regulatory region sequence-specific DNA binding"/>
    <property type="evidence" value="ECO:0007669"/>
    <property type="project" value="TreeGrafter"/>
</dbReference>
<evidence type="ECO:0000256" key="5">
    <source>
        <dbReference type="ARBA" id="ARBA00023163"/>
    </source>
</evidence>
<feature type="domain" description="HTH myb-type" evidence="9">
    <location>
        <begin position="26"/>
        <end position="72"/>
    </location>
</feature>
<organism evidence="10 11">
    <name type="scientific">Canna indica</name>
    <name type="common">Indian-shot</name>
    <dbReference type="NCBI Taxonomy" id="4628"/>
    <lineage>
        <taxon>Eukaryota</taxon>
        <taxon>Viridiplantae</taxon>
        <taxon>Streptophyta</taxon>
        <taxon>Embryophyta</taxon>
        <taxon>Tracheophyta</taxon>
        <taxon>Spermatophyta</taxon>
        <taxon>Magnoliopsida</taxon>
        <taxon>Liliopsida</taxon>
        <taxon>Zingiberales</taxon>
        <taxon>Cannaceae</taxon>
        <taxon>Canna</taxon>
    </lineage>
</organism>
<evidence type="ECO:0000313" key="10">
    <source>
        <dbReference type="EMBL" id="WOL02686.1"/>
    </source>
</evidence>
<name>A0AAQ3QAU8_9LILI</name>
<protein>
    <submittedName>
        <fullName evidence="10">Uncharacterized protein</fullName>
    </submittedName>
</protein>
<dbReference type="PROSITE" id="PS51294">
    <property type="entry name" value="HTH_MYB"/>
    <property type="match status" value="2"/>
</dbReference>
<keyword evidence="2" id="KW-0677">Repeat</keyword>
<feature type="domain" description="Myb-like" evidence="8">
    <location>
        <begin position="26"/>
        <end position="72"/>
    </location>
</feature>
<gene>
    <name evidence="10" type="ORF">Cni_G11405</name>
</gene>
<reference evidence="10 11" key="1">
    <citation type="submission" date="2023-10" db="EMBL/GenBank/DDBJ databases">
        <title>Chromosome-scale genome assembly provides insights into flower coloration mechanisms of Canna indica.</title>
        <authorList>
            <person name="Li C."/>
        </authorList>
    </citation>
    <scope>NUCLEOTIDE SEQUENCE [LARGE SCALE GENOMIC DNA]</scope>
    <source>
        <tissue evidence="10">Flower</tissue>
    </source>
</reference>
<dbReference type="InterPro" id="IPR009057">
    <property type="entry name" value="Homeodomain-like_sf"/>
</dbReference>
<dbReference type="FunFam" id="1.10.10.60:FF:000060">
    <property type="entry name" value="MYB transcription factor"/>
    <property type="match status" value="1"/>
</dbReference>
<dbReference type="GO" id="GO:0005634">
    <property type="term" value="C:nucleus"/>
    <property type="evidence" value="ECO:0007669"/>
    <property type="project" value="UniProtKB-SubCell"/>
</dbReference>
<feature type="domain" description="Myb-like" evidence="8">
    <location>
        <begin position="73"/>
        <end position="123"/>
    </location>
</feature>
<evidence type="ECO:0000259" key="8">
    <source>
        <dbReference type="PROSITE" id="PS50090"/>
    </source>
</evidence>
<evidence type="ECO:0000313" key="11">
    <source>
        <dbReference type="Proteomes" id="UP001327560"/>
    </source>
</evidence>
<feature type="region of interest" description="Disordered" evidence="7">
    <location>
        <begin position="138"/>
        <end position="163"/>
    </location>
</feature>
<dbReference type="Proteomes" id="UP001327560">
    <property type="component" value="Chromosome 3"/>
</dbReference>
<evidence type="ECO:0000256" key="7">
    <source>
        <dbReference type="SAM" id="MobiDB-lite"/>
    </source>
</evidence>
<dbReference type="SMART" id="SM00717">
    <property type="entry name" value="SANT"/>
    <property type="match status" value="2"/>
</dbReference>
<dbReference type="SUPFAM" id="SSF46689">
    <property type="entry name" value="Homeodomain-like"/>
    <property type="match status" value="1"/>
</dbReference>
<dbReference type="Gene3D" id="1.10.10.60">
    <property type="entry name" value="Homeodomain-like"/>
    <property type="match status" value="2"/>
</dbReference>
<evidence type="ECO:0000256" key="4">
    <source>
        <dbReference type="ARBA" id="ARBA00023125"/>
    </source>
</evidence>
<dbReference type="EMBL" id="CP136892">
    <property type="protein sequence ID" value="WOL02686.1"/>
    <property type="molecule type" value="Genomic_DNA"/>
</dbReference>
<keyword evidence="6" id="KW-0539">Nucleus</keyword>